<protein>
    <submittedName>
        <fullName evidence="1">Uncharacterized protein</fullName>
    </submittedName>
</protein>
<proteinExistence type="predicted"/>
<name>A0ACB8JPX0_CITSI</name>
<sequence>MDLKTSGMILLGGQEVWDLVEVVEEKSHTPNTEVNHALDLPTPHTTSDALMILADTNTVPTIIQIPKQIQKQELLNLMPLEWLTNYEHFHQNSEPVQTTEATFERRQNGQVKLSFQMPETKPVSDTSQLSYTAMITAVQIGQEKKLSIHGFSSEGYSVYPDKINGHFLWDVSEAHMCNLACPCLDDTDVDDELEVMRRKKKKKKKPSSCNYFPPQPPPDPKPPVHPIRSCLMFSSQSYEESFPPLEKQTDTQTRVISKHFVQSLATASGQPEEPKQYEAVLNWQTKNANAQNQTLQQLRKKIDRVANQDCISELDTDLRRMINNHIWGPKFNKKEAEIRKLKAELTRIDAEKTRPSLFPQTQTSPVPPTIFETYAPFYTPSRPQQPVYNQFFGFSHLQPTPQPTTSLPKKSKSKVKISEPKSRPLYLHLFLCSGVRYKQMFLPYIDGLRLYALSETPSPYSHISQKFLEFCPENHSQFHHLTPLWKNDKFFIHLPFKLNEDINPTKASHPSMSPSDLLLAKQECSQLLQLGLIETTDSDWACQAFYVEKRSELVRGKKRLVIDYQPLNSFLKDDKFPLPKIQTLFVHLQGARIFSKFDLKAGFWQLGISPVDRHKTAFCIPDAHYQWTVMPFCLKEHGIMLSEKKSSIAKESITFLGLTMSSLAICEDELWYMWCLTTLPYFQHPETRDFWTQDMAYEQKTYPHPYTLIHDTSVTSVLKSSLMELNNVQPLATNILHTSIGPSHTLEIVPKTQTCTPGSSSSPQGILVMEQCPDYTNVLFQDAQDPWEDFQSLLHTEIPITLSQTQTRDGNGHRPQRVCHYQTQTRTKFKLPNPPATRSGF</sequence>
<evidence type="ECO:0000313" key="1">
    <source>
        <dbReference type="EMBL" id="KAH9734692.1"/>
    </source>
</evidence>
<dbReference type="Proteomes" id="UP000829398">
    <property type="component" value="Chromosome 6"/>
</dbReference>
<comment type="caution">
    <text evidence="1">The sequence shown here is derived from an EMBL/GenBank/DDBJ whole genome shotgun (WGS) entry which is preliminary data.</text>
</comment>
<keyword evidence="2" id="KW-1185">Reference proteome</keyword>
<dbReference type="EMBL" id="CM039175">
    <property type="protein sequence ID" value="KAH9734692.1"/>
    <property type="molecule type" value="Genomic_DNA"/>
</dbReference>
<accession>A0ACB8JPX0</accession>
<reference evidence="2" key="1">
    <citation type="journal article" date="2023" name="Hortic. Res.">
        <title>A chromosome-level phased genome enabling allele-level studies in sweet orange: a case study on citrus Huanglongbing tolerance.</title>
        <authorList>
            <person name="Wu B."/>
            <person name="Yu Q."/>
            <person name="Deng Z."/>
            <person name="Duan Y."/>
            <person name="Luo F."/>
            <person name="Gmitter F. Jr."/>
        </authorList>
    </citation>
    <scope>NUCLEOTIDE SEQUENCE [LARGE SCALE GENOMIC DNA]</scope>
    <source>
        <strain evidence="2">cv. Valencia</strain>
    </source>
</reference>
<evidence type="ECO:0000313" key="2">
    <source>
        <dbReference type="Proteomes" id="UP000829398"/>
    </source>
</evidence>
<organism evidence="1 2">
    <name type="scientific">Citrus sinensis</name>
    <name type="common">Sweet orange</name>
    <name type="synonym">Citrus aurantium var. sinensis</name>
    <dbReference type="NCBI Taxonomy" id="2711"/>
    <lineage>
        <taxon>Eukaryota</taxon>
        <taxon>Viridiplantae</taxon>
        <taxon>Streptophyta</taxon>
        <taxon>Embryophyta</taxon>
        <taxon>Tracheophyta</taxon>
        <taxon>Spermatophyta</taxon>
        <taxon>Magnoliopsida</taxon>
        <taxon>eudicotyledons</taxon>
        <taxon>Gunneridae</taxon>
        <taxon>Pentapetalae</taxon>
        <taxon>rosids</taxon>
        <taxon>malvids</taxon>
        <taxon>Sapindales</taxon>
        <taxon>Rutaceae</taxon>
        <taxon>Aurantioideae</taxon>
        <taxon>Citrus</taxon>
    </lineage>
</organism>
<gene>
    <name evidence="1" type="ORF">KPL71_017458</name>
</gene>